<evidence type="ECO:0000313" key="1">
    <source>
        <dbReference type="EMBL" id="OWF38495.1"/>
    </source>
</evidence>
<name>A0A210PPR9_MIZYE</name>
<reference evidence="1 2" key="1">
    <citation type="journal article" date="2017" name="Nat. Ecol. Evol.">
        <title>Scallop genome provides insights into evolution of bilaterian karyotype and development.</title>
        <authorList>
            <person name="Wang S."/>
            <person name="Zhang J."/>
            <person name="Jiao W."/>
            <person name="Li J."/>
            <person name="Xun X."/>
            <person name="Sun Y."/>
            <person name="Guo X."/>
            <person name="Huan P."/>
            <person name="Dong B."/>
            <person name="Zhang L."/>
            <person name="Hu X."/>
            <person name="Sun X."/>
            <person name="Wang J."/>
            <person name="Zhao C."/>
            <person name="Wang Y."/>
            <person name="Wang D."/>
            <person name="Huang X."/>
            <person name="Wang R."/>
            <person name="Lv J."/>
            <person name="Li Y."/>
            <person name="Zhang Z."/>
            <person name="Liu B."/>
            <person name="Lu W."/>
            <person name="Hui Y."/>
            <person name="Liang J."/>
            <person name="Zhou Z."/>
            <person name="Hou R."/>
            <person name="Li X."/>
            <person name="Liu Y."/>
            <person name="Li H."/>
            <person name="Ning X."/>
            <person name="Lin Y."/>
            <person name="Zhao L."/>
            <person name="Xing Q."/>
            <person name="Dou J."/>
            <person name="Li Y."/>
            <person name="Mao J."/>
            <person name="Guo H."/>
            <person name="Dou H."/>
            <person name="Li T."/>
            <person name="Mu C."/>
            <person name="Jiang W."/>
            <person name="Fu Q."/>
            <person name="Fu X."/>
            <person name="Miao Y."/>
            <person name="Liu J."/>
            <person name="Yu Q."/>
            <person name="Li R."/>
            <person name="Liao H."/>
            <person name="Li X."/>
            <person name="Kong Y."/>
            <person name="Jiang Z."/>
            <person name="Chourrout D."/>
            <person name="Li R."/>
            <person name="Bao Z."/>
        </authorList>
    </citation>
    <scope>NUCLEOTIDE SEQUENCE [LARGE SCALE GENOMIC DNA]</scope>
    <source>
        <strain evidence="1 2">PY_sf001</strain>
    </source>
</reference>
<dbReference type="EMBL" id="NEDP02005565">
    <property type="protein sequence ID" value="OWF38495.1"/>
    <property type="molecule type" value="Genomic_DNA"/>
</dbReference>
<organism evidence="1 2">
    <name type="scientific">Mizuhopecten yessoensis</name>
    <name type="common">Japanese scallop</name>
    <name type="synonym">Patinopecten yessoensis</name>
    <dbReference type="NCBI Taxonomy" id="6573"/>
    <lineage>
        <taxon>Eukaryota</taxon>
        <taxon>Metazoa</taxon>
        <taxon>Spiralia</taxon>
        <taxon>Lophotrochozoa</taxon>
        <taxon>Mollusca</taxon>
        <taxon>Bivalvia</taxon>
        <taxon>Autobranchia</taxon>
        <taxon>Pteriomorphia</taxon>
        <taxon>Pectinida</taxon>
        <taxon>Pectinoidea</taxon>
        <taxon>Pectinidae</taxon>
        <taxon>Mizuhopecten</taxon>
    </lineage>
</organism>
<evidence type="ECO:0000313" key="2">
    <source>
        <dbReference type="Proteomes" id="UP000242188"/>
    </source>
</evidence>
<comment type="caution">
    <text evidence="1">The sequence shown here is derived from an EMBL/GenBank/DDBJ whole genome shotgun (WGS) entry which is preliminary data.</text>
</comment>
<dbReference type="STRING" id="6573.A0A210PPR9"/>
<dbReference type="Pfam" id="PF11107">
    <property type="entry name" value="FANCF"/>
    <property type="match status" value="1"/>
</dbReference>
<dbReference type="GO" id="GO:0043240">
    <property type="term" value="C:Fanconi anaemia nuclear complex"/>
    <property type="evidence" value="ECO:0007669"/>
    <property type="project" value="InterPro"/>
</dbReference>
<dbReference type="OrthoDB" id="6429998at2759"/>
<keyword evidence="2" id="KW-1185">Reference proteome</keyword>
<sequence>MDTLMKNVYAFADIVRQAGGDAITRWNDKSVNNAFNWASYCQRVYHETVGRPYRAELDRHIKALSLYMPSPCCVDLSLNALQHADILITQTLVDNPLLPARLLECIVDTCVKSEASLDSLVKVCGESCENSIVVHTLEEILDHLGVSSEDCRLESQAEILLTILTSQYQYSNNKERYQLFVSGVLKHLTSHSDGWRILRQLMCTGQEGKCLKETKSEESLLTRKERHLTHSNVDSRTERPSLEDVQEMVNWWVTENQV</sequence>
<dbReference type="PANTHER" id="PTHR14449:SF2">
    <property type="entry name" value="FANCONI ANEMIA GROUP F PROTEIN"/>
    <property type="match status" value="1"/>
</dbReference>
<proteinExistence type="predicted"/>
<dbReference type="Proteomes" id="UP000242188">
    <property type="component" value="Unassembled WGS sequence"/>
</dbReference>
<dbReference type="GO" id="GO:0036297">
    <property type="term" value="P:interstrand cross-link repair"/>
    <property type="evidence" value="ECO:0007669"/>
    <property type="project" value="InterPro"/>
</dbReference>
<dbReference type="InterPro" id="IPR035428">
    <property type="entry name" value="FANCF"/>
</dbReference>
<dbReference type="PANTHER" id="PTHR14449">
    <property type="entry name" value="FANCONI ANEMIA GROUP F PROTEIN FANCF"/>
    <property type="match status" value="1"/>
</dbReference>
<accession>A0A210PPR9</accession>
<protein>
    <submittedName>
        <fullName evidence="1">Uncharacterized protein</fullName>
    </submittedName>
</protein>
<dbReference type="AlphaFoldDB" id="A0A210PPR9"/>
<gene>
    <name evidence="1" type="ORF">KP79_PYT12171</name>
</gene>